<dbReference type="Gene3D" id="1.20.120.160">
    <property type="entry name" value="HPT domain"/>
    <property type="match status" value="1"/>
</dbReference>
<gene>
    <name evidence="4" type="ORF">J2793_006679</name>
</gene>
<dbReference type="RefSeq" id="WP_392395867.1">
    <property type="nucleotide sequence ID" value="NZ_JAURTK010000016.1"/>
</dbReference>
<protein>
    <submittedName>
        <fullName evidence="4">HPt (Histidine-containing phosphotransfer) domain-containing protein</fullName>
    </submittedName>
</protein>
<dbReference type="AlphaFoldDB" id="A0AB73IMK0"/>
<dbReference type="InterPro" id="IPR008207">
    <property type="entry name" value="Sig_transdc_His_kin_Hpt_dom"/>
</dbReference>
<evidence type="ECO:0000313" key="4">
    <source>
        <dbReference type="EMBL" id="MDP9651204.1"/>
    </source>
</evidence>
<organism evidence="4 5">
    <name type="scientific">Paraburkholderia caledonica</name>
    <dbReference type="NCBI Taxonomy" id="134536"/>
    <lineage>
        <taxon>Bacteria</taxon>
        <taxon>Pseudomonadati</taxon>
        <taxon>Pseudomonadota</taxon>
        <taxon>Betaproteobacteria</taxon>
        <taxon>Burkholderiales</taxon>
        <taxon>Burkholderiaceae</taxon>
        <taxon>Paraburkholderia</taxon>
    </lineage>
</organism>
<dbReference type="GO" id="GO:0000160">
    <property type="term" value="P:phosphorelay signal transduction system"/>
    <property type="evidence" value="ECO:0007669"/>
    <property type="project" value="UniProtKB-KW"/>
</dbReference>
<dbReference type="InterPro" id="IPR036641">
    <property type="entry name" value="HPT_dom_sf"/>
</dbReference>
<evidence type="ECO:0000259" key="3">
    <source>
        <dbReference type="PROSITE" id="PS50894"/>
    </source>
</evidence>
<dbReference type="Pfam" id="PF01627">
    <property type="entry name" value="Hpt"/>
    <property type="match status" value="1"/>
</dbReference>
<dbReference type="SUPFAM" id="SSF47226">
    <property type="entry name" value="Histidine-containing phosphotransfer domain, HPT domain"/>
    <property type="match status" value="1"/>
</dbReference>
<evidence type="ECO:0000313" key="5">
    <source>
        <dbReference type="Proteomes" id="UP001229486"/>
    </source>
</evidence>
<evidence type="ECO:0000256" key="1">
    <source>
        <dbReference type="ARBA" id="ARBA00023012"/>
    </source>
</evidence>
<proteinExistence type="predicted"/>
<dbReference type="PROSITE" id="PS50894">
    <property type="entry name" value="HPT"/>
    <property type="match status" value="1"/>
</dbReference>
<name>A0AB73IMK0_9BURK</name>
<accession>A0AB73IMK0</accession>
<dbReference type="Proteomes" id="UP001229486">
    <property type="component" value="Unassembled WGS sequence"/>
</dbReference>
<sequence length="126" mass="13274">MNTEISCPDPRSLWEKALDLVGDDEHAAAHLLVLIADTNKTTLASLHEHFEVSRWEGVGTAAHRIAGSARMLDCGALIALLTALEAAARAHNGELATALVPVVAEAVATLDNSIAKALRSEPDSTE</sequence>
<keyword evidence="2" id="KW-0597">Phosphoprotein</keyword>
<dbReference type="GO" id="GO:0004672">
    <property type="term" value="F:protein kinase activity"/>
    <property type="evidence" value="ECO:0007669"/>
    <property type="project" value="UniProtKB-ARBA"/>
</dbReference>
<feature type="domain" description="HPt" evidence="3">
    <location>
        <begin position="24"/>
        <end position="121"/>
    </location>
</feature>
<reference evidence="4" key="1">
    <citation type="submission" date="2023-07" db="EMBL/GenBank/DDBJ databases">
        <title>Sorghum-associated microbial communities from plants grown in Nebraska, USA.</title>
        <authorList>
            <person name="Schachtman D."/>
        </authorList>
    </citation>
    <scope>NUCLEOTIDE SEQUENCE</scope>
    <source>
        <strain evidence="4">DS1061</strain>
    </source>
</reference>
<evidence type="ECO:0000256" key="2">
    <source>
        <dbReference type="PROSITE-ProRule" id="PRU00110"/>
    </source>
</evidence>
<keyword evidence="1" id="KW-0902">Two-component regulatory system</keyword>
<dbReference type="EMBL" id="JAURTK010000016">
    <property type="protein sequence ID" value="MDP9651204.1"/>
    <property type="molecule type" value="Genomic_DNA"/>
</dbReference>
<comment type="caution">
    <text evidence="4">The sequence shown here is derived from an EMBL/GenBank/DDBJ whole genome shotgun (WGS) entry which is preliminary data.</text>
</comment>
<feature type="modified residue" description="Phosphohistidine" evidence="2">
    <location>
        <position position="63"/>
    </location>
</feature>